<keyword evidence="2" id="KW-0805">Transcription regulation</keyword>
<evidence type="ECO:0000256" key="4">
    <source>
        <dbReference type="ARBA" id="ARBA00023163"/>
    </source>
</evidence>
<proteinExistence type="inferred from homology"/>
<evidence type="ECO:0000256" key="3">
    <source>
        <dbReference type="ARBA" id="ARBA00023082"/>
    </source>
</evidence>
<dbReference type="Pfam" id="PF08281">
    <property type="entry name" value="Sigma70_r4_2"/>
    <property type="match status" value="1"/>
</dbReference>
<dbReference type="Pfam" id="PF04542">
    <property type="entry name" value="Sigma70_r2"/>
    <property type="match status" value="1"/>
</dbReference>
<sequence>MNSFLRLLREEGSRDAYTHIYNHYADQLYRHALVRVKDAVIAEEILQELFIQFWDRRASLNDQIDLDKYLYSAIKYKIIDHFNRLKTHSTQLDELAQHLKSHAEQNPDYLKTYLALERIVELELEKMSKNMREILLLRWEKYSIPCIAEKLQLSEQTFKNNLTTAKRRLKRKIDENSENLDIIMISQISFALIGNL</sequence>
<dbReference type="InterPro" id="IPR013324">
    <property type="entry name" value="RNA_pol_sigma_r3/r4-like"/>
</dbReference>
<evidence type="ECO:0000259" key="5">
    <source>
        <dbReference type="Pfam" id="PF04542"/>
    </source>
</evidence>
<dbReference type="SUPFAM" id="SSF88659">
    <property type="entry name" value="Sigma3 and sigma4 domains of RNA polymerase sigma factors"/>
    <property type="match status" value="1"/>
</dbReference>
<dbReference type="NCBIfam" id="TIGR02937">
    <property type="entry name" value="sigma70-ECF"/>
    <property type="match status" value="1"/>
</dbReference>
<dbReference type="InterPro" id="IPR013249">
    <property type="entry name" value="RNA_pol_sigma70_r4_t2"/>
</dbReference>
<keyword evidence="4" id="KW-0804">Transcription</keyword>
<protein>
    <submittedName>
        <fullName evidence="7">RNA polymerase sigma factor</fullName>
    </submittedName>
</protein>
<dbReference type="PANTHER" id="PTHR43133:SF46">
    <property type="entry name" value="RNA POLYMERASE SIGMA-70 FACTOR ECF SUBFAMILY"/>
    <property type="match status" value="1"/>
</dbReference>
<dbReference type="InterPro" id="IPR039425">
    <property type="entry name" value="RNA_pol_sigma-70-like"/>
</dbReference>
<feature type="domain" description="RNA polymerase sigma-70 region 2" evidence="5">
    <location>
        <begin position="20"/>
        <end position="85"/>
    </location>
</feature>
<dbReference type="EMBL" id="JBHTKY010000004">
    <property type="protein sequence ID" value="MFD1164850.1"/>
    <property type="molecule type" value="Genomic_DNA"/>
</dbReference>
<dbReference type="SUPFAM" id="SSF88946">
    <property type="entry name" value="Sigma2 domain of RNA polymerase sigma factors"/>
    <property type="match status" value="1"/>
</dbReference>
<dbReference type="PANTHER" id="PTHR43133">
    <property type="entry name" value="RNA POLYMERASE ECF-TYPE SIGMA FACTO"/>
    <property type="match status" value="1"/>
</dbReference>
<gene>
    <name evidence="7" type="ORF">ACFQ2C_04430</name>
</gene>
<evidence type="ECO:0000313" key="8">
    <source>
        <dbReference type="Proteomes" id="UP001597205"/>
    </source>
</evidence>
<keyword evidence="3" id="KW-0731">Sigma factor</keyword>
<dbReference type="Gene3D" id="1.10.10.10">
    <property type="entry name" value="Winged helix-like DNA-binding domain superfamily/Winged helix DNA-binding domain"/>
    <property type="match status" value="1"/>
</dbReference>
<organism evidence="7 8">
    <name type="scientific">Sphingobacterium daejeonense</name>
    <dbReference type="NCBI Taxonomy" id="371142"/>
    <lineage>
        <taxon>Bacteria</taxon>
        <taxon>Pseudomonadati</taxon>
        <taxon>Bacteroidota</taxon>
        <taxon>Sphingobacteriia</taxon>
        <taxon>Sphingobacteriales</taxon>
        <taxon>Sphingobacteriaceae</taxon>
        <taxon>Sphingobacterium</taxon>
    </lineage>
</organism>
<dbReference type="InterPro" id="IPR014284">
    <property type="entry name" value="RNA_pol_sigma-70_dom"/>
</dbReference>
<evidence type="ECO:0000256" key="1">
    <source>
        <dbReference type="ARBA" id="ARBA00010641"/>
    </source>
</evidence>
<comment type="caution">
    <text evidence="7">The sequence shown here is derived from an EMBL/GenBank/DDBJ whole genome shotgun (WGS) entry which is preliminary data.</text>
</comment>
<dbReference type="InterPro" id="IPR007627">
    <property type="entry name" value="RNA_pol_sigma70_r2"/>
</dbReference>
<keyword evidence="8" id="KW-1185">Reference proteome</keyword>
<dbReference type="RefSeq" id="WP_380894861.1">
    <property type="nucleotide sequence ID" value="NZ_JBHTKY010000004.1"/>
</dbReference>
<reference evidence="8" key="1">
    <citation type="journal article" date="2019" name="Int. J. Syst. Evol. Microbiol.">
        <title>The Global Catalogue of Microorganisms (GCM) 10K type strain sequencing project: providing services to taxonomists for standard genome sequencing and annotation.</title>
        <authorList>
            <consortium name="The Broad Institute Genomics Platform"/>
            <consortium name="The Broad Institute Genome Sequencing Center for Infectious Disease"/>
            <person name="Wu L."/>
            <person name="Ma J."/>
        </authorList>
    </citation>
    <scope>NUCLEOTIDE SEQUENCE [LARGE SCALE GENOMIC DNA]</scope>
    <source>
        <strain evidence="8">CCUG 52468</strain>
    </source>
</reference>
<dbReference type="InterPro" id="IPR036388">
    <property type="entry name" value="WH-like_DNA-bd_sf"/>
</dbReference>
<dbReference type="Proteomes" id="UP001597205">
    <property type="component" value="Unassembled WGS sequence"/>
</dbReference>
<accession>A0ABW3RI66</accession>
<dbReference type="InterPro" id="IPR013325">
    <property type="entry name" value="RNA_pol_sigma_r2"/>
</dbReference>
<name>A0ABW3RI66_9SPHI</name>
<feature type="domain" description="RNA polymerase sigma factor 70 region 4 type 2" evidence="6">
    <location>
        <begin position="120"/>
        <end position="169"/>
    </location>
</feature>
<evidence type="ECO:0000313" key="7">
    <source>
        <dbReference type="EMBL" id="MFD1164850.1"/>
    </source>
</evidence>
<evidence type="ECO:0000256" key="2">
    <source>
        <dbReference type="ARBA" id="ARBA00023015"/>
    </source>
</evidence>
<comment type="similarity">
    <text evidence="1">Belongs to the sigma-70 factor family. ECF subfamily.</text>
</comment>
<dbReference type="Gene3D" id="1.10.1740.10">
    <property type="match status" value="1"/>
</dbReference>
<evidence type="ECO:0000259" key="6">
    <source>
        <dbReference type="Pfam" id="PF08281"/>
    </source>
</evidence>